<feature type="compositionally biased region" description="Basic and acidic residues" evidence="1">
    <location>
        <begin position="54"/>
        <end position="66"/>
    </location>
</feature>
<proteinExistence type="predicted"/>
<reference evidence="2" key="2">
    <citation type="journal article" date="2015" name="Data Brief">
        <title>Shoot transcriptome of the giant reed, Arundo donax.</title>
        <authorList>
            <person name="Barrero R.A."/>
            <person name="Guerrero F.D."/>
            <person name="Moolhuijzen P."/>
            <person name="Goolsby J.A."/>
            <person name="Tidwell J."/>
            <person name="Bellgard S.E."/>
            <person name="Bellgard M.I."/>
        </authorList>
    </citation>
    <scope>NUCLEOTIDE SEQUENCE</scope>
    <source>
        <tissue evidence="2">Shoot tissue taken approximately 20 cm above the soil surface</tissue>
    </source>
</reference>
<evidence type="ECO:0000256" key="1">
    <source>
        <dbReference type="SAM" id="MobiDB-lite"/>
    </source>
</evidence>
<dbReference type="EMBL" id="GBRH01216757">
    <property type="protein sequence ID" value="JAD81138.1"/>
    <property type="molecule type" value="Transcribed_RNA"/>
</dbReference>
<feature type="compositionally biased region" description="Gly residues" evidence="1">
    <location>
        <begin position="21"/>
        <end position="33"/>
    </location>
</feature>
<accession>A0A0A9D391</accession>
<feature type="region of interest" description="Disordered" evidence="1">
    <location>
        <begin position="1"/>
        <end position="130"/>
    </location>
</feature>
<sequence>MPGAGSAAASGQAQAGASQLGVGGGPRGGGGGAAEAAERSRQRGQLRAAQHQRVRPEEDVQERAGEAPDEIPLLATTAAGRRREASWLRRRGSGFRSGGADGAAQEGGDRWGWCHRGRGSGKGGPIRAESRELAQGGLWVRLVPRRAA</sequence>
<protein>
    <submittedName>
        <fullName evidence="2">Uncharacterized protein</fullName>
    </submittedName>
</protein>
<reference evidence="2" key="1">
    <citation type="submission" date="2014-09" db="EMBL/GenBank/DDBJ databases">
        <authorList>
            <person name="Magalhaes I.L.F."/>
            <person name="Oliveira U."/>
            <person name="Santos F.R."/>
            <person name="Vidigal T.H.D.A."/>
            <person name="Brescovit A.D."/>
            <person name="Santos A.J."/>
        </authorList>
    </citation>
    <scope>NUCLEOTIDE SEQUENCE</scope>
    <source>
        <tissue evidence="2">Shoot tissue taken approximately 20 cm above the soil surface</tissue>
    </source>
</reference>
<organism evidence="2">
    <name type="scientific">Arundo donax</name>
    <name type="common">Giant reed</name>
    <name type="synonym">Donax arundinaceus</name>
    <dbReference type="NCBI Taxonomy" id="35708"/>
    <lineage>
        <taxon>Eukaryota</taxon>
        <taxon>Viridiplantae</taxon>
        <taxon>Streptophyta</taxon>
        <taxon>Embryophyta</taxon>
        <taxon>Tracheophyta</taxon>
        <taxon>Spermatophyta</taxon>
        <taxon>Magnoliopsida</taxon>
        <taxon>Liliopsida</taxon>
        <taxon>Poales</taxon>
        <taxon>Poaceae</taxon>
        <taxon>PACMAD clade</taxon>
        <taxon>Arundinoideae</taxon>
        <taxon>Arundineae</taxon>
        <taxon>Arundo</taxon>
    </lineage>
</organism>
<feature type="compositionally biased region" description="Low complexity" evidence="1">
    <location>
        <begin position="1"/>
        <end position="20"/>
    </location>
</feature>
<dbReference type="AlphaFoldDB" id="A0A0A9D391"/>
<name>A0A0A9D391_ARUDO</name>
<evidence type="ECO:0000313" key="2">
    <source>
        <dbReference type="EMBL" id="JAD81138.1"/>
    </source>
</evidence>